<dbReference type="InterPro" id="IPR018011">
    <property type="entry name" value="Carb_sulfotrans_8-10"/>
</dbReference>
<organism evidence="9 10">
    <name type="scientific">Sphingomicrobium clamense</name>
    <dbReference type="NCBI Taxonomy" id="2851013"/>
    <lineage>
        <taxon>Bacteria</taxon>
        <taxon>Pseudomonadati</taxon>
        <taxon>Pseudomonadota</taxon>
        <taxon>Alphaproteobacteria</taxon>
        <taxon>Sphingomonadales</taxon>
        <taxon>Sphingomonadaceae</taxon>
        <taxon>Sphingomicrobium</taxon>
    </lineage>
</organism>
<keyword evidence="7" id="KW-0325">Glycoprotein</keyword>
<name>A0ABS6V288_9SPHN</name>
<feature type="domain" description="SGNH hydrolase-type esterase" evidence="8">
    <location>
        <begin position="333"/>
        <end position="536"/>
    </location>
</feature>
<accession>A0ABS6V288</accession>
<proteinExistence type="predicted"/>
<evidence type="ECO:0000313" key="9">
    <source>
        <dbReference type="EMBL" id="MBW0143685.1"/>
    </source>
</evidence>
<dbReference type="CDD" id="cd00229">
    <property type="entry name" value="SGNH_hydrolase"/>
    <property type="match status" value="1"/>
</dbReference>
<keyword evidence="10" id="KW-1185">Reference proteome</keyword>
<dbReference type="RefSeq" id="WP_218631756.1">
    <property type="nucleotide sequence ID" value="NZ_JAHVAH010000001.1"/>
</dbReference>
<comment type="subcellular location">
    <subcellularLocation>
        <location evidence="1">Golgi apparatus membrane</location>
        <topology evidence="1">Single-pass type II membrane protein</topology>
    </subcellularLocation>
</comment>
<protein>
    <submittedName>
        <fullName evidence="9">Sulfotransferase family 2 domain-containing protein</fullName>
    </submittedName>
</protein>
<dbReference type="PANTHER" id="PTHR12137">
    <property type="entry name" value="CARBOHYDRATE SULFOTRANSFERASE"/>
    <property type="match status" value="1"/>
</dbReference>
<comment type="caution">
    <text evidence="9">The sequence shown here is derived from an EMBL/GenBank/DDBJ whole genome shotgun (WGS) entry which is preliminary data.</text>
</comment>
<dbReference type="PANTHER" id="PTHR12137:SF54">
    <property type="entry name" value="CARBOHYDRATE SULFOTRANSFERASE"/>
    <property type="match status" value="1"/>
</dbReference>
<keyword evidence="6" id="KW-0472">Membrane</keyword>
<sequence length="549" mass="61914">MPKEDQDQARSGLFSRIAEIKPIGDFYDHTYISLRNKYLFHTVGKAANSTVKHVFYTIDLAGRRARMPSVHDRAASPLLSPFQLGETMMQDVLDDPQFTRFTFVRDPYSRLLSCYLDRIADKKSRPHAQFVRAMGKPVGYAPSFEEFIETVCAQPPAEQNNHWRVQCVDALVGVIPYDFIGKQESFDADMDKLVTKITGKPQEKVAEDVNASPSKTGSTSRLAEFFNKRTVELVQEAYARDFDELGYAREPEWLTATAAPKAAPAKPAKPPVRRSIRLKEFGANVSRTVSPTPPYLQQTNGTIEQDDYLIETDADGFLIAPEYRERQGDRIYVLGDSFVECSFIQQGKRICDVMNARMADGVAYNGGYSGSTTLNIYNGLLNRVLPHDPKHVIFVLPSNDVLALIEKGGFWNFGNKRYSPLVPIDDRDYGTDDFDENAKALAPLLALMCETARRFGFKLTLATMPFIGTDYDKENWFRIRHRTVEKYEGLADKRRKLNEVVRQVAAEQGVSLLDLESALPNDLYYDDVHVNARGAEVVAERLLAEIGKS</sequence>
<gene>
    <name evidence="9" type="ORF">KTQ36_00025</name>
</gene>
<keyword evidence="4" id="KW-1133">Transmembrane helix</keyword>
<dbReference type="EMBL" id="JAHVAH010000001">
    <property type="protein sequence ID" value="MBW0143685.1"/>
    <property type="molecule type" value="Genomic_DNA"/>
</dbReference>
<evidence type="ECO:0000256" key="3">
    <source>
        <dbReference type="ARBA" id="ARBA00022692"/>
    </source>
</evidence>
<dbReference type="InterPro" id="IPR013830">
    <property type="entry name" value="SGNH_hydro"/>
</dbReference>
<keyword evidence="3" id="KW-0812">Transmembrane</keyword>
<keyword evidence="2" id="KW-0808">Transferase</keyword>
<reference evidence="9 10" key="1">
    <citation type="submission" date="2021-07" db="EMBL/GenBank/DDBJ databases">
        <title>The draft genome sequence of Sphingomicrobium sp. B8.</title>
        <authorList>
            <person name="Mu L."/>
        </authorList>
    </citation>
    <scope>NUCLEOTIDE SEQUENCE [LARGE SCALE GENOMIC DNA]</scope>
    <source>
        <strain evidence="9 10">B8</strain>
    </source>
</reference>
<dbReference type="Pfam" id="PF13472">
    <property type="entry name" value="Lipase_GDSL_2"/>
    <property type="match status" value="1"/>
</dbReference>
<evidence type="ECO:0000313" key="10">
    <source>
        <dbReference type="Proteomes" id="UP000698028"/>
    </source>
</evidence>
<dbReference type="Pfam" id="PF03567">
    <property type="entry name" value="Sulfotransfer_2"/>
    <property type="match status" value="1"/>
</dbReference>
<dbReference type="Proteomes" id="UP000698028">
    <property type="component" value="Unassembled WGS sequence"/>
</dbReference>
<dbReference type="InterPro" id="IPR005331">
    <property type="entry name" value="Sulfotransferase"/>
</dbReference>
<evidence type="ECO:0000259" key="8">
    <source>
        <dbReference type="Pfam" id="PF13472"/>
    </source>
</evidence>
<evidence type="ECO:0000256" key="1">
    <source>
        <dbReference type="ARBA" id="ARBA00004323"/>
    </source>
</evidence>
<evidence type="ECO:0000256" key="6">
    <source>
        <dbReference type="ARBA" id="ARBA00023136"/>
    </source>
</evidence>
<evidence type="ECO:0000256" key="2">
    <source>
        <dbReference type="ARBA" id="ARBA00022679"/>
    </source>
</evidence>
<evidence type="ECO:0000256" key="5">
    <source>
        <dbReference type="ARBA" id="ARBA00023034"/>
    </source>
</evidence>
<keyword evidence="5" id="KW-0333">Golgi apparatus</keyword>
<evidence type="ECO:0000256" key="4">
    <source>
        <dbReference type="ARBA" id="ARBA00022989"/>
    </source>
</evidence>
<evidence type="ECO:0000256" key="7">
    <source>
        <dbReference type="ARBA" id="ARBA00023180"/>
    </source>
</evidence>